<evidence type="ECO:0000259" key="4">
    <source>
        <dbReference type="PROSITE" id="PS50157"/>
    </source>
</evidence>
<dbReference type="InterPro" id="IPR012934">
    <property type="entry name" value="Znf_AD"/>
</dbReference>
<name>A0AAV1JHE3_9NEOP</name>
<dbReference type="GO" id="GO:0000981">
    <property type="term" value="F:DNA-binding transcription factor activity, RNA polymerase II-specific"/>
    <property type="evidence" value="ECO:0007669"/>
    <property type="project" value="TreeGrafter"/>
</dbReference>
<feature type="binding site" evidence="2">
    <location>
        <position position="22"/>
    </location>
    <ligand>
        <name>Zn(2+)</name>
        <dbReference type="ChEBI" id="CHEBI:29105"/>
    </ligand>
</feature>
<sequence length="439" mass="50565">MSLTREKPDLSNENLNLVCRACLSTTGIFKNMLDWGLAIDFYKITNIMLHPADTISKSLCIACEEILTTCMRFKRQAEESDSILKEAINKQIAISSNNESNELQKNEENDIQFVIDDNKIIYKVNAPNMDTKLYYTCPFSCNFSCLKQTQLLNHLKMHDKHINYEVEVQFYCSYTNCAYHVHSGKNKYFPHRKALNQHTNKVHSHKIICRECNLTFTAQIGYNQHLETCRFIYCCEICDKKYPKNESLMVHLMRHHPEVHKKYKKEKAEKRKSETSTTAKKHKDKVDVGDSPKRSPKNVKSNVLLSWQPGNEISTQTQCFDLPSPRSQTSENESFFFSETVSLSDIQTQTIPIEFGLNKETITSQTQLPDLSIKETQTCLCLYDSQTRSSERVSPNSNGSYPMNCISTETQTLDFDELLRHNSAETQTSFDDLLSEDGL</sequence>
<evidence type="ECO:0000256" key="1">
    <source>
        <dbReference type="PROSITE-ProRule" id="PRU00042"/>
    </source>
</evidence>
<dbReference type="SUPFAM" id="SSF57716">
    <property type="entry name" value="Glucocorticoid receptor-like (DNA-binding domain)"/>
    <property type="match status" value="1"/>
</dbReference>
<evidence type="ECO:0000259" key="5">
    <source>
        <dbReference type="PROSITE" id="PS51915"/>
    </source>
</evidence>
<dbReference type="SUPFAM" id="SSF57667">
    <property type="entry name" value="beta-beta-alpha zinc fingers"/>
    <property type="match status" value="1"/>
</dbReference>
<keyword evidence="2" id="KW-0862">Zinc</keyword>
<comment type="caution">
    <text evidence="6">The sequence shown here is derived from an EMBL/GenBank/DDBJ whole genome shotgun (WGS) entry which is preliminary data.</text>
</comment>
<feature type="domain" description="C2H2-type" evidence="4">
    <location>
        <begin position="233"/>
        <end position="260"/>
    </location>
</feature>
<keyword evidence="7" id="KW-1185">Reference proteome</keyword>
<dbReference type="PROSITE" id="PS51915">
    <property type="entry name" value="ZAD"/>
    <property type="match status" value="1"/>
</dbReference>
<evidence type="ECO:0000313" key="7">
    <source>
        <dbReference type="Proteomes" id="UP001497472"/>
    </source>
</evidence>
<dbReference type="InterPro" id="IPR013087">
    <property type="entry name" value="Znf_C2H2_type"/>
</dbReference>
<accession>A0AAV1JHE3</accession>
<dbReference type="PANTHER" id="PTHR46664:SF1">
    <property type="entry name" value="ATM INTERACTOR"/>
    <property type="match status" value="1"/>
</dbReference>
<dbReference type="Proteomes" id="UP001497472">
    <property type="component" value="Unassembled WGS sequence"/>
</dbReference>
<dbReference type="GO" id="GO:0008270">
    <property type="term" value="F:zinc ion binding"/>
    <property type="evidence" value="ECO:0007669"/>
    <property type="project" value="UniProtKB-UniRule"/>
</dbReference>
<dbReference type="PANTHER" id="PTHR46664">
    <property type="entry name" value="ATM INTERACTOR"/>
    <property type="match status" value="1"/>
</dbReference>
<reference evidence="6 7" key="1">
    <citation type="submission" date="2023-11" db="EMBL/GenBank/DDBJ databases">
        <authorList>
            <person name="Okamura Y."/>
        </authorList>
    </citation>
    <scope>NUCLEOTIDE SEQUENCE [LARGE SCALE GENOMIC DNA]</scope>
</reference>
<dbReference type="SMART" id="SM00355">
    <property type="entry name" value="ZnF_C2H2"/>
    <property type="match status" value="4"/>
</dbReference>
<evidence type="ECO:0000313" key="6">
    <source>
        <dbReference type="EMBL" id="CAK1547894.1"/>
    </source>
</evidence>
<dbReference type="PROSITE" id="PS50157">
    <property type="entry name" value="ZINC_FINGER_C2H2_2"/>
    <property type="match status" value="1"/>
</dbReference>
<dbReference type="EMBL" id="CAVLEF010000010">
    <property type="protein sequence ID" value="CAK1547894.1"/>
    <property type="molecule type" value="Genomic_DNA"/>
</dbReference>
<feature type="binding site" evidence="2">
    <location>
        <position position="60"/>
    </location>
    <ligand>
        <name>Zn(2+)</name>
        <dbReference type="ChEBI" id="CHEBI:29105"/>
    </ligand>
</feature>
<dbReference type="Gene3D" id="3.30.160.60">
    <property type="entry name" value="Classic Zinc Finger"/>
    <property type="match status" value="1"/>
</dbReference>
<keyword evidence="2" id="KW-0479">Metal-binding</keyword>
<dbReference type="GO" id="GO:0005634">
    <property type="term" value="C:nucleus"/>
    <property type="evidence" value="ECO:0007669"/>
    <property type="project" value="InterPro"/>
</dbReference>
<dbReference type="AlphaFoldDB" id="A0AAV1JHE3"/>
<dbReference type="SMART" id="SM00868">
    <property type="entry name" value="zf-AD"/>
    <property type="match status" value="1"/>
</dbReference>
<evidence type="ECO:0000256" key="2">
    <source>
        <dbReference type="PROSITE-ProRule" id="PRU01263"/>
    </source>
</evidence>
<feature type="compositionally biased region" description="Basic and acidic residues" evidence="3">
    <location>
        <begin position="284"/>
        <end position="293"/>
    </location>
</feature>
<gene>
    <name evidence="6" type="ORF">LNINA_LOCUS7332</name>
</gene>
<dbReference type="InterPro" id="IPR036236">
    <property type="entry name" value="Znf_C2H2_sf"/>
</dbReference>
<feature type="binding site" evidence="2">
    <location>
        <position position="19"/>
    </location>
    <ligand>
        <name>Zn(2+)</name>
        <dbReference type="ChEBI" id="CHEBI:29105"/>
    </ligand>
</feature>
<dbReference type="InterPro" id="IPR055303">
    <property type="entry name" value="ATMIN"/>
</dbReference>
<dbReference type="Pfam" id="PF07776">
    <property type="entry name" value="zf-AD"/>
    <property type="match status" value="1"/>
</dbReference>
<proteinExistence type="predicted"/>
<dbReference type="GO" id="GO:0045944">
    <property type="term" value="P:positive regulation of transcription by RNA polymerase II"/>
    <property type="evidence" value="ECO:0007669"/>
    <property type="project" value="InterPro"/>
</dbReference>
<organism evidence="6 7">
    <name type="scientific">Leptosia nina</name>
    <dbReference type="NCBI Taxonomy" id="320188"/>
    <lineage>
        <taxon>Eukaryota</taxon>
        <taxon>Metazoa</taxon>
        <taxon>Ecdysozoa</taxon>
        <taxon>Arthropoda</taxon>
        <taxon>Hexapoda</taxon>
        <taxon>Insecta</taxon>
        <taxon>Pterygota</taxon>
        <taxon>Neoptera</taxon>
        <taxon>Endopterygota</taxon>
        <taxon>Lepidoptera</taxon>
        <taxon>Glossata</taxon>
        <taxon>Ditrysia</taxon>
        <taxon>Papilionoidea</taxon>
        <taxon>Pieridae</taxon>
        <taxon>Pierinae</taxon>
        <taxon>Leptosia</taxon>
    </lineage>
</organism>
<evidence type="ECO:0000256" key="3">
    <source>
        <dbReference type="SAM" id="MobiDB-lite"/>
    </source>
</evidence>
<feature type="region of interest" description="Disordered" evidence="3">
    <location>
        <begin position="259"/>
        <end position="301"/>
    </location>
</feature>
<dbReference type="PROSITE" id="PS00028">
    <property type="entry name" value="ZINC_FINGER_C2H2_1"/>
    <property type="match status" value="2"/>
</dbReference>
<protein>
    <submittedName>
        <fullName evidence="6">Uncharacterized protein</fullName>
    </submittedName>
</protein>
<feature type="binding site" evidence="2">
    <location>
        <position position="63"/>
    </location>
    <ligand>
        <name>Zn(2+)</name>
        <dbReference type="ChEBI" id="CHEBI:29105"/>
    </ligand>
</feature>
<feature type="domain" description="ZAD" evidence="5">
    <location>
        <begin position="17"/>
        <end position="87"/>
    </location>
</feature>
<dbReference type="GO" id="GO:0000976">
    <property type="term" value="F:transcription cis-regulatory region binding"/>
    <property type="evidence" value="ECO:0007669"/>
    <property type="project" value="InterPro"/>
</dbReference>
<keyword evidence="1" id="KW-0863">Zinc-finger</keyword>